<keyword evidence="3" id="KW-0547">Nucleotide-binding</keyword>
<feature type="transmembrane region" description="Helical" evidence="7">
    <location>
        <begin position="23"/>
        <end position="43"/>
    </location>
</feature>
<dbReference type="Pfam" id="PF00005">
    <property type="entry name" value="ABC_tran"/>
    <property type="match status" value="1"/>
</dbReference>
<evidence type="ECO:0000256" key="2">
    <source>
        <dbReference type="ARBA" id="ARBA00022692"/>
    </source>
</evidence>
<dbReference type="Pfam" id="PF00664">
    <property type="entry name" value="ABC_membrane"/>
    <property type="match status" value="1"/>
</dbReference>
<organism evidence="10 11">
    <name type="scientific">Ruminiclostridium sufflavum DSM 19573</name>
    <dbReference type="NCBI Taxonomy" id="1121337"/>
    <lineage>
        <taxon>Bacteria</taxon>
        <taxon>Bacillati</taxon>
        <taxon>Bacillota</taxon>
        <taxon>Clostridia</taxon>
        <taxon>Eubacteriales</taxon>
        <taxon>Oscillospiraceae</taxon>
        <taxon>Ruminiclostridium</taxon>
    </lineage>
</organism>
<feature type="transmembrane region" description="Helical" evidence="7">
    <location>
        <begin position="150"/>
        <end position="173"/>
    </location>
</feature>
<evidence type="ECO:0000256" key="4">
    <source>
        <dbReference type="ARBA" id="ARBA00022840"/>
    </source>
</evidence>
<feature type="domain" description="ABC transporter" evidence="8">
    <location>
        <begin position="341"/>
        <end position="575"/>
    </location>
</feature>
<dbReference type="PANTHER" id="PTHR24221">
    <property type="entry name" value="ATP-BINDING CASSETTE SUB-FAMILY B"/>
    <property type="match status" value="1"/>
</dbReference>
<keyword evidence="2 7" id="KW-0812">Transmembrane</keyword>
<dbReference type="Proteomes" id="UP000248132">
    <property type="component" value="Unassembled WGS sequence"/>
</dbReference>
<evidence type="ECO:0000259" key="9">
    <source>
        <dbReference type="PROSITE" id="PS50929"/>
    </source>
</evidence>
<dbReference type="InterPro" id="IPR011527">
    <property type="entry name" value="ABC1_TM_dom"/>
</dbReference>
<dbReference type="GO" id="GO:0140359">
    <property type="term" value="F:ABC-type transporter activity"/>
    <property type="evidence" value="ECO:0007669"/>
    <property type="project" value="InterPro"/>
</dbReference>
<name>A0A318Y3S5_9FIRM</name>
<dbReference type="PROSITE" id="PS00211">
    <property type="entry name" value="ABC_TRANSPORTER_1"/>
    <property type="match status" value="1"/>
</dbReference>
<dbReference type="GO" id="GO:0005524">
    <property type="term" value="F:ATP binding"/>
    <property type="evidence" value="ECO:0007669"/>
    <property type="project" value="UniProtKB-KW"/>
</dbReference>
<dbReference type="PANTHER" id="PTHR24221:SF654">
    <property type="entry name" value="ATP-BINDING CASSETTE SUB-FAMILY B MEMBER 6"/>
    <property type="match status" value="1"/>
</dbReference>
<dbReference type="SMART" id="SM00382">
    <property type="entry name" value="AAA"/>
    <property type="match status" value="1"/>
</dbReference>
<feature type="domain" description="ABC transmembrane type-1" evidence="9">
    <location>
        <begin position="28"/>
        <end position="309"/>
    </location>
</feature>
<dbReference type="SUPFAM" id="SSF90123">
    <property type="entry name" value="ABC transporter transmembrane region"/>
    <property type="match status" value="1"/>
</dbReference>
<dbReference type="AlphaFoldDB" id="A0A318Y3S5"/>
<evidence type="ECO:0000313" key="10">
    <source>
        <dbReference type="EMBL" id="PYG90228.1"/>
    </source>
</evidence>
<dbReference type="GO" id="GO:0005886">
    <property type="term" value="C:plasma membrane"/>
    <property type="evidence" value="ECO:0007669"/>
    <property type="project" value="UniProtKB-SubCell"/>
</dbReference>
<evidence type="ECO:0000313" key="11">
    <source>
        <dbReference type="Proteomes" id="UP000248132"/>
    </source>
</evidence>
<keyword evidence="11" id="KW-1185">Reference proteome</keyword>
<feature type="transmembrane region" description="Helical" evidence="7">
    <location>
        <begin position="250"/>
        <end position="272"/>
    </location>
</feature>
<comment type="caution">
    <text evidence="10">The sequence shown here is derived from an EMBL/GenBank/DDBJ whole genome shotgun (WGS) entry which is preliminary data.</text>
</comment>
<dbReference type="PROSITE" id="PS50929">
    <property type="entry name" value="ABC_TM1F"/>
    <property type="match status" value="1"/>
</dbReference>
<evidence type="ECO:0000259" key="8">
    <source>
        <dbReference type="PROSITE" id="PS50893"/>
    </source>
</evidence>
<dbReference type="InterPro" id="IPR003593">
    <property type="entry name" value="AAA+_ATPase"/>
</dbReference>
<keyword evidence="6 7" id="KW-0472">Membrane</keyword>
<accession>A0A318Y3S5</accession>
<proteinExistence type="predicted"/>
<gene>
    <name evidence="10" type="ORF">LY28_00108</name>
</gene>
<evidence type="ECO:0000256" key="3">
    <source>
        <dbReference type="ARBA" id="ARBA00022741"/>
    </source>
</evidence>
<feature type="transmembrane region" description="Helical" evidence="7">
    <location>
        <begin position="63"/>
        <end position="84"/>
    </location>
</feature>
<dbReference type="PROSITE" id="PS50893">
    <property type="entry name" value="ABC_TRANSPORTER_2"/>
    <property type="match status" value="1"/>
</dbReference>
<protein>
    <submittedName>
        <fullName evidence="10">ABC-type multidrug transport system fused ATPase/permease subunit</fullName>
    </submittedName>
</protein>
<dbReference type="InterPro" id="IPR017871">
    <property type="entry name" value="ABC_transporter-like_CS"/>
</dbReference>
<dbReference type="EMBL" id="QKMR01000001">
    <property type="protein sequence ID" value="PYG90228.1"/>
    <property type="molecule type" value="Genomic_DNA"/>
</dbReference>
<dbReference type="SUPFAM" id="SSF52540">
    <property type="entry name" value="P-loop containing nucleoside triphosphate hydrolases"/>
    <property type="match status" value="1"/>
</dbReference>
<dbReference type="Gene3D" id="1.20.1560.10">
    <property type="entry name" value="ABC transporter type 1, transmembrane domain"/>
    <property type="match status" value="1"/>
</dbReference>
<comment type="subcellular location">
    <subcellularLocation>
        <location evidence="1">Cell membrane</location>
        <topology evidence="1">Multi-pass membrane protein</topology>
    </subcellularLocation>
</comment>
<dbReference type="CDD" id="cd07346">
    <property type="entry name" value="ABC_6TM_exporters"/>
    <property type="match status" value="1"/>
</dbReference>
<dbReference type="Gene3D" id="3.40.50.300">
    <property type="entry name" value="P-loop containing nucleotide triphosphate hydrolases"/>
    <property type="match status" value="1"/>
</dbReference>
<dbReference type="RefSeq" id="WP_110460209.1">
    <property type="nucleotide sequence ID" value="NZ_QKMR01000001.1"/>
</dbReference>
<sequence>MKNTGSMRLLPAFLWMYRYVKPYRLWLFTGILSSVIVVFLNIVKADVINRLISNALSLKNNFLYTLGLIFVIVLISGAFFSYLLKYSVGRFGVFAARDLKNSVVSHISGLETGAVGEIHSGTLVSRFNNDLQAIEGFINGNLVNMLFQPVMFICSIAYMGAVNWKLLVASFIFTPVSVYFSNRLGGKIGVHSKEYLEHMGSAAGIIKDSISGIETVKSYNLADYLMGKCRGYFEKARNKAVCIERCKMHLFPFVIILMEIPGVICILFGGYLTLNGEMSVGELVAFFQMLNYVVQPSTMIPWLITDIKNTGGAIENINTLFLKKSERSSGEDYTARNGYAVEFENVCFTYNGGTEVLKGADFKISAGDKVAIVGASGNGKSTLLNILCGFYEVSSGKVKVFGEETGKWSLEALRRKIAYISQDAFLYPASIYENILYGNPAAPERCVSEAAETAHAHEFISSLPESFNTIAGDGGIKLSGGQKQRIAIARAVLKNAPIILMDEPTSALDSQSEELVYDTVFKCSGDKTVLVVAHRLSAIKWADYYIVIDEGVVKEQGSYEELMKADGVFRRLYDMQTKDSGYMEYESLNAGAGGENVI</sequence>
<evidence type="ECO:0000256" key="5">
    <source>
        <dbReference type="ARBA" id="ARBA00022989"/>
    </source>
</evidence>
<dbReference type="OrthoDB" id="501320at2"/>
<evidence type="ECO:0000256" key="6">
    <source>
        <dbReference type="ARBA" id="ARBA00023136"/>
    </source>
</evidence>
<evidence type="ECO:0000256" key="1">
    <source>
        <dbReference type="ARBA" id="ARBA00004651"/>
    </source>
</evidence>
<keyword evidence="4" id="KW-0067">ATP-binding</keyword>
<dbReference type="FunFam" id="3.40.50.300:FF:000218">
    <property type="entry name" value="Multidrug ABC transporter ATP-binding protein"/>
    <property type="match status" value="1"/>
</dbReference>
<dbReference type="InterPro" id="IPR003439">
    <property type="entry name" value="ABC_transporter-like_ATP-bd"/>
</dbReference>
<evidence type="ECO:0000256" key="7">
    <source>
        <dbReference type="SAM" id="Phobius"/>
    </source>
</evidence>
<keyword evidence="5 7" id="KW-1133">Transmembrane helix</keyword>
<dbReference type="GO" id="GO:0034040">
    <property type="term" value="F:ATPase-coupled lipid transmembrane transporter activity"/>
    <property type="evidence" value="ECO:0007669"/>
    <property type="project" value="TreeGrafter"/>
</dbReference>
<dbReference type="InterPro" id="IPR039421">
    <property type="entry name" value="Type_1_exporter"/>
</dbReference>
<dbReference type="InterPro" id="IPR036640">
    <property type="entry name" value="ABC1_TM_sf"/>
</dbReference>
<dbReference type="InterPro" id="IPR027417">
    <property type="entry name" value="P-loop_NTPase"/>
</dbReference>
<reference evidence="10 11" key="1">
    <citation type="submission" date="2018-06" db="EMBL/GenBank/DDBJ databases">
        <title>Genomic Encyclopedia of Type Strains, Phase I: the one thousand microbial genomes (KMG-I) project.</title>
        <authorList>
            <person name="Kyrpides N."/>
        </authorList>
    </citation>
    <scope>NUCLEOTIDE SEQUENCE [LARGE SCALE GENOMIC DNA]</scope>
    <source>
        <strain evidence="10 11">DSM 19573</strain>
    </source>
</reference>
<dbReference type="GO" id="GO:0016887">
    <property type="term" value="F:ATP hydrolysis activity"/>
    <property type="evidence" value="ECO:0007669"/>
    <property type="project" value="InterPro"/>
</dbReference>